<protein>
    <recommendedName>
        <fullName evidence="3">GNAT family N-acetyltransferase</fullName>
    </recommendedName>
</protein>
<accession>A0A6I6ITK9</accession>
<evidence type="ECO:0000313" key="2">
    <source>
        <dbReference type="Proteomes" id="UP000428330"/>
    </source>
</evidence>
<name>A0A6I6ITK9_9RHOB</name>
<dbReference type="Proteomes" id="UP000428330">
    <property type="component" value="Chromosome"/>
</dbReference>
<sequence>MGNSLDYIKVGGACVSSLAQKGCEVEVISDFAEAESLIQDMGKESQTAKLSSGFNDFTQESGFWLFMKEEGRFVTAVATRFDNIGREHMGSYMIRTMRRHYPNDKGETLLEFTDALPPGFHGRMAYIGELFVHPDHRGSRQKLRYFMMLLQCCIATKWPIDWVYAMMRDRDVKRGFATVYGFSMQLPGVAKWVSPAPEGRGDSEWLVAVPVHHMDHMMHHYAHSLESL</sequence>
<dbReference type="KEGG" id="rom:EI983_10380"/>
<dbReference type="SUPFAM" id="SSF55729">
    <property type="entry name" value="Acyl-CoA N-acyltransferases (Nat)"/>
    <property type="match status" value="1"/>
</dbReference>
<evidence type="ECO:0008006" key="3">
    <source>
        <dbReference type="Google" id="ProtNLM"/>
    </source>
</evidence>
<keyword evidence="2" id="KW-1185">Reference proteome</keyword>
<dbReference type="InterPro" id="IPR016181">
    <property type="entry name" value="Acyl_CoA_acyltransferase"/>
</dbReference>
<proteinExistence type="predicted"/>
<evidence type="ECO:0000313" key="1">
    <source>
        <dbReference type="EMBL" id="QGX98656.1"/>
    </source>
</evidence>
<dbReference type="AlphaFoldDB" id="A0A6I6ITK9"/>
<dbReference type="RefSeq" id="WP_157707341.1">
    <property type="nucleotide sequence ID" value="NZ_CP034348.1"/>
</dbReference>
<gene>
    <name evidence="1" type="ORF">EI983_10380</name>
</gene>
<organism evidence="1 2">
    <name type="scientific">Roseovarius faecimaris</name>
    <dbReference type="NCBI Taxonomy" id="2494550"/>
    <lineage>
        <taxon>Bacteria</taxon>
        <taxon>Pseudomonadati</taxon>
        <taxon>Pseudomonadota</taxon>
        <taxon>Alphaproteobacteria</taxon>
        <taxon>Rhodobacterales</taxon>
        <taxon>Roseobacteraceae</taxon>
        <taxon>Roseovarius</taxon>
    </lineage>
</organism>
<dbReference type="EMBL" id="CP034348">
    <property type="protein sequence ID" value="QGX98656.1"/>
    <property type="molecule type" value="Genomic_DNA"/>
</dbReference>
<reference evidence="2" key="1">
    <citation type="submission" date="2018-12" db="EMBL/GenBank/DDBJ databases">
        <title>Complete genome sequence of Roseovarius sp. MME-070.</title>
        <authorList>
            <person name="Nam Y.-D."/>
            <person name="Kang J."/>
            <person name="Chung W.-H."/>
            <person name="Park Y.S."/>
        </authorList>
    </citation>
    <scope>NUCLEOTIDE SEQUENCE [LARGE SCALE GENOMIC DNA]</scope>
    <source>
        <strain evidence="2">MME-070</strain>
    </source>
</reference>
<dbReference type="OrthoDB" id="7862621at2"/>